<proteinExistence type="predicted"/>
<dbReference type="InterPro" id="IPR029033">
    <property type="entry name" value="His_PPase_superfam"/>
</dbReference>
<evidence type="ECO:0000313" key="2">
    <source>
        <dbReference type="Proteomes" id="UP000324260"/>
    </source>
</evidence>
<dbReference type="Proteomes" id="UP000324260">
    <property type="component" value="Unassembled WGS sequence"/>
</dbReference>
<organism evidence="1 2">
    <name type="scientific">Halomonas eurihalina</name>
    <dbReference type="NCBI Taxonomy" id="42566"/>
    <lineage>
        <taxon>Bacteria</taxon>
        <taxon>Pseudomonadati</taxon>
        <taxon>Pseudomonadota</taxon>
        <taxon>Gammaproteobacteria</taxon>
        <taxon>Oceanospirillales</taxon>
        <taxon>Halomonadaceae</taxon>
        <taxon>Halomonas</taxon>
    </lineage>
</organism>
<name>A0A5D9CKY7_HALER</name>
<sequence>MNVSFRKPLLQSRVCFSSMSNTLPLDPLSCRNRFLVMRHGHSEANQHGCIVSSPARGIDSFGLSARGRKEISEALVAWRWARPTRIVHSDFLRTTQTAMRVAEHFGVATSMDTGLREREFGELEGEQDARYADVWAWDAVDASHQRFGVEPVDAVAERMVAVMQGLEKRYEGEVVLLVSHGDPLQILLSALAGVDLRHHRDRPPLQPAEVVALFE</sequence>
<gene>
    <name evidence="1" type="ORF">FZZ93_16655</name>
</gene>
<dbReference type="CDD" id="cd07040">
    <property type="entry name" value="HP"/>
    <property type="match status" value="1"/>
</dbReference>
<protein>
    <submittedName>
        <fullName evidence="1">Histidine phosphatase family protein</fullName>
    </submittedName>
</protein>
<dbReference type="OrthoDB" id="9793115at2"/>
<dbReference type="AlphaFoldDB" id="A0A5D9CKY7"/>
<dbReference type="Gene3D" id="3.40.50.1240">
    <property type="entry name" value="Phosphoglycerate mutase-like"/>
    <property type="match status" value="1"/>
</dbReference>
<reference evidence="1 2" key="1">
    <citation type="submission" date="2019-08" db="EMBL/GenBank/DDBJ databases">
        <title>Draft Genome Sequence of Halomonas eurihalina Isolated from Preserved Hide-surface.</title>
        <authorList>
            <person name="Hussain S.A."/>
            <person name="Xu A."/>
            <person name="Sarker M."/>
            <person name="Sommers C."/>
        </authorList>
    </citation>
    <scope>NUCLEOTIDE SEQUENCE [LARGE SCALE GENOMIC DNA]</scope>
    <source>
        <strain evidence="1 2">MS1</strain>
    </source>
</reference>
<dbReference type="PANTHER" id="PTHR47821:SF2">
    <property type="entry name" value="PHOSPHOGLYCERATE MUTASE FAMILY PROTEIN"/>
    <property type="match status" value="1"/>
</dbReference>
<accession>A0A5D9CKY7</accession>
<dbReference type="SMART" id="SM00855">
    <property type="entry name" value="PGAM"/>
    <property type="match status" value="1"/>
</dbReference>
<dbReference type="PANTHER" id="PTHR47821">
    <property type="entry name" value="PHOSPHOGLYCERATE MUTASE FAMILY PROTEIN"/>
    <property type="match status" value="1"/>
</dbReference>
<dbReference type="SUPFAM" id="SSF53254">
    <property type="entry name" value="Phosphoglycerate mutase-like"/>
    <property type="match status" value="1"/>
</dbReference>
<keyword evidence="2" id="KW-1185">Reference proteome</keyword>
<dbReference type="EMBL" id="VTPU01000022">
    <property type="protein sequence ID" value="TZG32057.1"/>
    <property type="molecule type" value="Genomic_DNA"/>
</dbReference>
<evidence type="ECO:0000313" key="1">
    <source>
        <dbReference type="EMBL" id="TZG32057.1"/>
    </source>
</evidence>
<dbReference type="InterPro" id="IPR013078">
    <property type="entry name" value="His_Pase_superF_clade-1"/>
</dbReference>
<dbReference type="Pfam" id="PF00300">
    <property type="entry name" value="His_Phos_1"/>
    <property type="match status" value="1"/>
</dbReference>
<comment type="caution">
    <text evidence="1">The sequence shown here is derived from an EMBL/GenBank/DDBJ whole genome shotgun (WGS) entry which is preliminary data.</text>
</comment>